<dbReference type="RefSeq" id="WP_188812130.1">
    <property type="nucleotide sequence ID" value="NZ_BAAAWV010000001.1"/>
</dbReference>
<dbReference type="SUPFAM" id="SSF52283">
    <property type="entry name" value="Formate/glycerate dehydrogenase catalytic domain-like"/>
    <property type="match status" value="1"/>
</dbReference>
<evidence type="ECO:0000256" key="1">
    <source>
        <dbReference type="ARBA" id="ARBA00005854"/>
    </source>
</evidence>
<evidence type="ECO:0000259" key="5">
    <source>
        <dbReference type="Pfam" id="PF00389"/>
    </source>
</evidence>
<name>A0ABQ1XUC8_9MICC</name>
<keyword evidence="3" id="KW-0520">NAD</keyword>
<gene>
    <name evidence="7" type="ORF">GCM10011577_29580</name>
</gene>
<protein>
    <submittedName>
        <fullName evidence="7">Hydroxyacid dehydrogenase</fullName>
    </submittedName>
</protein>
<dbReference type="Gene3D" id="3.40.50.720">
    <property type="entry name" value="NAD(P)-binding Rossmann-like Domain"/>
    <property type="match status" value="2"/>
</dbReference>
<dbReference type="SUPFAM" id="SSF51735">
    <property type="entry name" value="NAD(P)-binding Rossmann-fold domains"/>
    <property type="match status" value="1"/>
</dbReference>
<feature type="domain" description="D-isomer specific 2-hydroxyacid dehydrogenase NAD-binding" evidence="6">
    <location>
        <begin position="137"/>
        <end position="300"/>
    </location>
</feature>
<sequence>MSRKPKALLVMNRGTFADQFDASRLERLANLVDLGAQPWTASLNVREHPGLAPRLAEVEILLTSWGVPRLDAAALAHMPRLRAVFHCAGTVRSFVSQELWDRGILVTNGADANAIPVAEFTFASIVLAGKKAQVLSNDARIHREDWSYSTLRGELGNIGRTIGVIGFSRIGRRVVQLVQQLQDVTCLVSDPHADPSAVAAAGGRLVPLLDLLAASDVVTVHAPALPETRHMLGAAELGAMKDHATLINTARGSLVDTSALEAECATGRINALLDVTEPEPLPATSVLYDLPNVVITPHIAGSLGSETRRMSDAALNDLERYLTGQKLLAQVVPDDLSLSA</sequence>
<accession>A0ABQ1XUC8</accession>
<keyword evidence="2 4" id="KW-0560">Oxidoreductase</keyword>
<dbReference type="Pfam" id="PF00389">
    <property type="entry name" value="2-Hacid_dh"/>
    <property type="match status" value="1"/>
</dbReference>
<dbReference type="InterPro" id="IPR050223">
    <property type="entry name" value="D-isomer_2-hydroxyacid_DH"/>
</dbReference>
<evidence type="ECO:0000259" key="6">
    <source>
        <dbReference type="Pfam" id="PF02826"/>
    </source>
</evidence>
<comment type="caution">
    <text evidence="7">The sequence shown here is derived from an EMBL/GenBank/DDBJ whole genome shotgun (WGS) entry which is preliminary data.</text>
</comment>
<dbReference type="InterPro" id="IPR036291">
    <property type="entry name" value="NAD(P)-bd_dom_sf"/>
</dbReference>
<comment type="similarity">
    <text evidence="1 4">Belongs to the D-isomer specific 2-hydroxyacid dehydrogenase family.</text>
</comment>
<reference evidence="8" key="1">
    <citation type="journal article" date="2019" name="Int. J. Syst. Evol. Microbiol.">
        <title>The Global Catalogue of Microorganisms (GCM) 10K type strain sequencing project: providing services to taxonomists for standard genome sequencing and annotation.</title>
        <authorList>
            <consortium name="The Broad Institute Genomics Platform"/>
            <consortium name="The Broad Institute Genome Sequencing Center for Infectious Disease"/>
            <person name="Wu L."/>
            <person name="Ma J."/>
        </authorList>
    </citation>
    <scope>NUCLEOTIDE SEQUENCE [LARGE SCALE GENOMIC DNA]</scope>
    <source>
        <strain evidence="8">CGMCC 1.1927</strain>
    </source>
</reference>
<evidence type="ECO:0000256" key="4">
    <source>
        <dbReference type="RuleBase" id="RU003719"/>
    </source>
</evidence>
<dbReference type="Proteomes" id="UP000596938">
    <property type="component" value="Unassembled WGS sequence"/>
</dbReference>
<proteinExistence type="inferred from homology"/>
<dbReference type="CDD" id="cd12167">
    <property type="entry name" value="2-Hacid_dh_8"/>
    <property type="match status" value="1"/>
</dbReference>
<organism evidence="7 8">
    <name type="scientific">Pseudarthrobacter polychromogenes</name>
    <dbReference type="NCBI Taxonomy" id="1676"/>
    <lineage>
        <taxon>Bacteria</taxon>
        <taxon>Bacillati</taxon>
        <taxon>Actinomycetota</taxon>
        <taxon>Actinomycetes</taxon>
        <taxon>Micrococcales</taxon>
        <taxon>Micrococcaceae</taxon>
        <taxon>Pseudarthrobacter</taxon>
    </lineage>
</organism>
<evidence type="ECO:0000256" key="3">
    <source>
        <dbReference type="ARBA" id="ARBA00023027"/>
    </source>
</evidence>
<dbReference type="Pfam" id="PF02826">
    <property type="entry name" value="2-Hacid_dh_C"/>
    <property type="match status" value="1"/>
</dbReference>
<evidence type="ECO:0000313" key="8">
    <source>
        <dbReference type="Proteomes" id="UP000596938"/>
    </source>
</evidence>
<dbReference type="PROSITE" id="PS00670">
    <property type="entry name" value="D_2_HYDROXYACID_DH_2"/>
    <property type="match status" value="1"/>
</dbReference>
<dbReference type="PANTHER" id="PTHR10996:SF178">
    <property type="entry name" value="2-HYDROXYACID DEHYDROGENASE YGL185C-RELATED"/>
    <property type="match status" value="1"/>
</dbReference>
<keyword evidence="8" id="KW-1185">Reference proteome</keyword>
<dbReference type="PANTHER" id="PTHR10996">
    <property type="entry name" value="2-HYDROXYACID DEHYDROGENASE-RELATED"/>
    <property type="match status" value="1"/>
</dbReference>
<feature type="domain" description="D-isomer specific 2-hydroxyacid dehydrogenase catalytic" evidence="5">
    <location>
        <begin position="51"/>
        <end position="331"/>
    </location>
</feature>
<dbReference type="InterPro" id="IPR006139">
    <property type="entry name" value="D-isomer_2_OHA_DH_cat_dom"/>
</dbReference>
<dbReference type="InterPro" id="IPR029753">
    <property type="entry name" value="D-isomer_DH_CS"/>
</dbReference>
<evidence type="ECO:0000313" key="7">
    <source>
        <dbReference type="EMBL" id="GGH03658.1"/>
    </source>
</evidence>
<dbReference type="EMBL" id="BMKU01000009">
    <property type="protein sequence ID" value="GGH03658.1"/>
    <property type="molecule type" value="Genomic_DNA"/>
</dbReference>
<dbReference type="InterPro" id="IPR006140">
    <property type="entry name" value="D-isomer_DH_NAD-bd"/>
</dbReference>
<evidence type="ECO:0000256" key="2">
    <source>
        <dbReference type="ARBA" id="ARBA00023002"/>
    </source>
</evidence>